<evidence type="ECO:0000313" key="2">
    <source>
        <dbReference type="Proteomes" id="UP000326903"/>
    </source>
</evidence>
<dbReference type="EMBL" id="VYQF01000002">
    <property type="protein sequence ID" value="KAA9039109.1"/>
    <property type="molecule type" value="Genomic_DNA"/>
</dbReference>
<organism evidence="1 2">
    <name type="scientific">Ginsengibacter hankyongi</name>
    <dbReference type="NCBI Taxonomy" id="2607284"/>
    <lineage>
        <taxon>Bacteria</taxon>
        <taxon>Pseudomonadati</taxon>
        <taxon>Bacteroidota</taxon>
        <taxon>Chitinophagia</taxon>
        <taxon>Chitinophagales</taxon>
        <taxon>Chitinophagaceae</taxon>
        <taxon>Ginsengibacter</taxon>
    </lineage>
</organism>
<evidence type="ECO:0000313" key="1">
    <source>
        <dbReference type="EMBL" id="KAA9039109.1"/>
    </source>
</evidence>
<name>A0A5J5IJD2_9BACT</name>
<accession>A0A5J5IJD2</accession>
<keyword evidence="2" id="KW-1185">Reference proteome</keyword>
<gene>
    <name evidence="1" type="ORF">FW778_09735</name>
</gene>
<protein>
    <submittedName>
        <fullName evidence="1">Uncharacterized protein</fullName>
    </submittedName>
</protein>
<comment type="caution">
    <text evidence="1">The sequence shown here is derived from an EMBL/GenBank/DDBJ whole genome shotgun (WGS) entry which is preliminary data.</text>
</comment>
<dbReference type="AlphaFoldDB" id="A0A5J5IJD2"/>
<reference evidence="1 2" key="1">
    <citation type="submission" date="2019-09" db="EMBL/GenBank/DDBJ databases">
        <title>Draft genome sequence of Ginsengibacter sp. BR5-29.</title>
        <authorList>
            <person name="Im W.-T."/>
        </authorList>
    </citation>
    <scope>NUCLEOTIDE SEQUENCE [LARGE SCALE GENOMIC DNA]</scope>
    <source>
        <strain evidence="1 2">BR5-29</strain>
    </source>
</reference>
<dbReference type="Proteomes" id="UP000326903">
    <property type="component" value="Unassembled WGS sequence"/>
</dbReference>
<sequence length="70" mass="8353">MLDKIYSLSSLENQLLNQHHNFIIVLDNDIPVGFASFSPKEENRARHFYEKMALQFLRKLRSLLERAIYE</sequence>
<proteinExistence type="predicted"/>
<dbReference type="RefSeq" id="WP_150414505.1">
    <property type="nucleotide sequence ID" value="NZ_VYQF01000002.1"/>
</dbReference>